<dbReference type="CDD" id="cd03794">
    <property type="entry name" value="GT4_WbuB-like"/>
    <property type="match status" value="1"/>
</dbReference>
<dbReference type="RefSeq" id="WP_185243287.1">
    <property type="nucleotide sequence ID" value="NZ_AP023213.1"/>
</dbReference>
<organism evidence="2 3">
    <name type="scientific">Citrifermentans bremense</name>
    <dbReference type="NCBI Taxonomy" id="60035"/>
    <lineage>
        <taxon>Bacteria</taxon>
        <taxon>Pseudomonadati</taxon>
        <taxon>Thermodesulfobacteriota</taxon>
        <taxon>Desulfuromonadia</taxon>
        <taxon>Geobacterales</taxon>
        <taxon>Geobacteraceae</taxon>
        <taxon>Citrifermentans</taxon>
    </lineage>
</organism>
<reference evidence="2 3" key="1">
    <citation type="submission" date="2020-06" db="EMBL/GenBank/DDBJ databases">
        <title>Interaction of electrochemicaly active bacteria, Geobacter bremensis R4 on different carbon anode.</title>
        <authorList>
            <person name="Meng L."/>
            <person name="Yoshida N."/>
        </authorList>
    </citation>
    <scope>NUCLEOTIDE SEQUENCE [LARGE SCALE GENOMIC DNA]</scope>
    <source>
        <strain evidence="2 3">R4</strain>
    </source>
</reference>
<proteinExistence type="predicted"/>
<evidence type="ECO:0000313" key="3">
    <source>
        <dbReference type="Proteomes" id="UP000515472"/>
    </source>
</evidence>
<keyword evidence="3" id="KW-1185">Reference proteome</keyword>
<evidence type="ECO:0000259" key="1">
    <source>
        <dbReference type="Pfam" id="PF13579"/>
    </source>
</evidence>
<dbReference type="KEGG" id="gbn:GEOBRER4_33720"/>
<dbReference type="PANTHER" id="PTHR12526:SF600">
    <property type="entry name" value="GLYCOSYL TRANSFERASE GROUP 1"/>
    <property type="match status" value="1"/>
</dbReference>
<dbReference type="Pfam" id="PF13579">
    <property type="entry name" value="Glyco_trans_4_4"/>
    <property type="match status" value="1"/>
</dbReference>
<keyword evidence="2" id="KW-0808">Transferase</keyword>
<dbReference type="PANTHER" id="PTHR12526">
    <property type="entry name" value="GLYCOSYLTRANSFERASE"/>
    <property type="match status" value="1"/>
</dbReference>
<feature type="domain" description="Glycosyltransferase subfamily 4-like N-terminal" evidence="1">
    <location>
        <begin position="19"/>
        <end position="188"/>
    </location>
</feature>
<dbReference type="Proteomes" id="UP000515472">
    <property type="component" value="Chromosome"/>
</dbReference>
<dbReference type="AlphaFoldDB" id="A0A6S6M2L0"/>
<dbReference type="InterPro" id="IPR028098">
    <property type="entry name" value="Glyco_trans_4-like_N"/>
</dbReference>
<sequence>MKIVFLAPFGIRPKGTLIARMLPLAVELQRVGHEVVIVAPPYTNPEDSGKSEVVRGVRLVNVLLGPKHKALAAPFLAWRMLRAALAEKPDLVHLFKPKGYGGIAGMLLISLQRLGIRMPPLFLDTDDWEGEGGMNDLHDYSGVEKRFYRFQEQWISKNAVGVTVASRELERLVAGMGIPGERTLYLPNCVAAAPAVDGAGARARLGIASDAPVVLLYTRFFEFSQEKLHYLFGELFRQMPQVRFLVVGKGRHGEEDLLVKAARESGFEAALAMAGWVVPESIPDLLAAGNVAIYPFAQTLVNRTKCPAKLTEILLAGTPVVGDRVGQLAEYIDDGRSGILCDPDDWRQMADETLALLRSPERQRQMGEKARLYLQENFNWKDAALRLDAFYGRGAGVSTK</sequence>
<gene>
    <name evidence="2" type="ORF">GEOBRER4_n3517</name>
</gene>
<protein>
    <submittedName>
        <fullName evidence="2">Glycosyl transferase, group 1 family protein</fullName>
    </submittedName>
</protein>
<dbReference type="GO" id="GO:0016757">
    <property type="term" value="F:glycosyltransferase activity"/>
    <property type="evidence" value="ECO:0007669"/>
    <property type="project" value="TreeGrafter"/>
</dbReference>
<dbReference type="Gene3D" id="3.40.50.2000">
    <property type="entry name" value="Glycogen Phosphorylase B"/>
    <property type="match status" value="2"/>
</dbReference>
<dbReference type="EMBL" id="AP023213">
    <property type="protein sequence ID" value="BCG48622.1"/>
    <property type="molecule type" value="Genomic_DNA"/>
</dbReference>
<dbReference type="Pfam" id="PF13692">
    <property type="entry name" value="Glyco_trans_1_4"/>
    <property type="match status" value="1"/>
</dbReference>
<evidence type="ECO:0000313" key="2">
    <source>
        <dbReference type="EMBL" id="BCG48622.1"/>
    </source>
</evidence>
<accession>A0A6S6M2L0</accession>
<name>A0A6S6M2L0_9BACT</name>
<dbReference type="SUPFAM" id="SSF53756">
    <property type="entry name" value="UDP-Glycosyltransferase/glycogen phosphorylase"/>
    <property type="match status" value="1"/>
</dbReference>